<evidence type="ECO:0000313" key="4">
    <source>
        <dbReference type="EMBL" id="EJN61455.1"/>
    </source>
</evidence>
<evidence type="ECO:0000256" key="3">
    <source>
        <dbReference type="ARBA" id="ARBA00022691"/>
    </source>
</evidence>
<protein>
    <recommendedName>
        <fullName evidence="6">O-methyltransferase family 3</fullName>
    </recommendedName>
</protein>
<dbReference type="AlphaFoldDB" id="J2ZL41"/>
<accession>J2ZL41</accession>
<dbReference type="EMBL" id="ALJD01000002">
    <property type="protein sequence ID" value="EJN61455.1"/>
    <property type="molecule type" value="Genomic_DNA"/>
</dbReference>
<keyword evidence="1" id="KW-0489">Methyltransferase</keyword>
<dbReference type="GO" id="GO:0008171">
    <property type="term" value="F:O-methyltransferase activity"/>
    <property type="evidence" value="ECO:0007669"/>
    <property type="project" value="InterPro"/>
</dbReference>
<evidence type="ECO:0008006" key="6">
    <source>
        <dbReference type="Google" id="ProtNLM"/>
    </source>
</evidence>
<dbReference type="Pfam" id="PF01596">
    <property type="entry name" value="Methyltransf_3"/>
    <property type="match status" value="1"/>
</dbReference>
<dbReference type="PANTHER" id="PTHR43167">
    <property type="entry name" value="PUTATIVE (AFU_ORTHOLOGUE AFUA_6G01830)-RELATED"/>
    <property type="match status" value="1"/>
</dbReference>
<dbReference type="eggNOG" id="arCOG00979">
    <property type="taxonomic scope" value="Archaea"/>
</dbReference>
<dbReference type="CDD" id="cd02440">
    <property type="entry name" value="AdoMet_MTases"/>
    <property type="match status" value="1"/>
</dbReference>
<dbReference type="InterPro" id="IPR029063">
    <property type="entry name" value="SAM-dependent_MTases_sf"/>
</dbReference>
<keyword evidence="2" id="KW-0808">Transferase</keyword>
<organism evidence="4 5">
    <name type="scientific">Halogranum salarium B-1</name>
    <dbReference type="NCBI Taxonomy" id="1210908"/>
    <lineage>
        <taxon>Archaea</taxon>
        <taxon>Methanobacteriati</taxon>
        <taxon>Methanobacteriota</taxon>
        <taxon>Stenosarchaea group</taxon>
        <taxon>Halobacteria</taxon>
        <taxon>Halobacteriales</taxon>
        <taxon>Haloferacaceae</taxon>
    </lineage>
</organism>
<proteinExistence type="predicted"/>
<dbReference type="InterPro" id="IPR002935">
    <property type="entry name" value="SAM_O-MeTrfase"/>
</dbReference>
<name>J2ZL41_9EURY</name>
<dbReference type="Proteomes" id="UP000007813">
    <property type="component" value="Unassembled WGS sequence"/>
</dbReference>
<reference evidence="4 5" key="1">
    <citation type="journal article" date="2012" name="J. Bacteriol.">
        <title>Draft Genome Sequence of the Extremely Halophilic Archaeon Halogranum salarium B-1T.</title>
        <authorList>
            <person name="Kim K.K."/>
            <person name="Lee K.C."/>
            <person name="Lee J.S."/>
        </authorList>
    </citation>
    <scope>NUCLEOTIDE SEQUENCE [LARGE SCALE GENOMIC DNA]</scope>
    <source>
        <strain evidence="4 5">B-1</strain>
    </source>
</reference>
<keyword evidence="3" id="KW-0949">S-adenosyl-L-methionine</keyword>
<evidence type="ECO:0000256" key="2">
    <source>
        <dbReference type="ARBA" id="ARBA00022679"/>
    </source>
</evidence>
<dbReference type="GO" id="GO:0032259">
    <property type="term" value="P:methylation"/>
    <property type="evidence" value="ECO:0007669"/>
    <property type="project" value="UniProtKB-KW"/>
</dbReference>
<gene>
    <name evidence="4" type="ORF">HSB1_04960</name>
</gene>
<dbReference type="SUPFAM" id="SSF53335">
    <property type="entry name" value="S-adenosyl-L-methionine-dependent methyltransferases"/>
    <property type="match status" value="1"/>
</dbReference>
<dbReference type="PROSITE" id="PS51682">
    <property type="entry name" value="SAM_OMT_I"/>
    <property type="match status" value="1"/>
</dbReference>
<evidence type="ECO:0000313" key="5">
    <source>
        <dbReference type="Proteomes" id="UP000007813"/>
    </source>
</evidence>
<dbReference type="PANTHER" id="PTHR43167:SF1">
    <property type="entry name" value="PUTATIVE (AFU_ORTHOLOGUE AFUA_6G01830)-RELATED"/>
    <property type="match status" value="1"/>
</dbReference>
<sequence length="227" mass="24742">MSGERIAMTVLPANVARFVRASGPEHDEIQTAMAEHAEERGFPIIGPDAGGFLRLLARLTDARRIFEFGSGFGYSAYWFLQGTAEDGSIVLTEFDADELAMAREFFEQAGLSERATFEEGDAIDIVDDYDGPFDVVLVDNEKHRYVEAFEAVRDNVPVGGVVVADNVMAGPVDFDALLTHVEGGEMDDADESTRGIAAYLDHVQRDDAFETMVVPLGQGLAVSTRVE</sequence>
<comment type="caution">
    <text evidence="4">The sequence shown here is derived from an EMBL/GenBank/DDBJ whole genome shotgun (WGS) entry which is preliminary data.</text>
</comment>
<dbReference type="PATRIC" id="fig|1210908.3.peg.473"/>
<evidence type="ECO:0000256" key="1">
    <source>
        <dbReference type="ARBA" id="ARBA00022603"/>
    </source>
</evidence>
<dbReference type="Gene3D" id="3.40.50.150">
    <property type="entry name" value="Vaccinia Virus protein VP39"/>
    <property type="match status" value="1"/>
</dbReference>